<dbReference type="InterPro" id="IPR011152">
    <property type="entry name" value="Pesterase_MJ0912"/>
</dbReference>
<evidence type="ECO:0000259" key="2">
    <source>
        <dbReference type="Pfam" id="PF00149"/>
    </source>
</evidence>
<dbReference type="EMBL" id="BJYX01000004">
    <property type="protein sequence ID" value="GEO29339.1"/>
    <property type="molecule type" value="Genomic_DNA"/>
</dbReference>
<evidence type="ECO:0000256" key="1">
    <source>
        <dbReference type="SAM" id="MobiDB-lite"/>
    </source>
</evidence>
<dbReference type="InterPro" id="IPR004843">
    <property type="entry name" value="Calcineurin-like_PHP"/>
</dbReference>
<gene>
    <name evidence="3" type="ORF">TAE01_11490</name>
</gene>
<dbReference type="RefSeq" id="WP_307723826.1">
    <property type="nucleotide sequence ID" value="NZ_BAAARO010000023.1"/>
</dbReference>
<dbReference type="InterPro" id="IPR050126">
    <property type="entry name" value="Ap4A_hydrolase"/>
</dbReference>
<evidence type="ECO:0000313" key="3">
    <source>
        <dbReference type="EMBL" id="GEO29339.1"/>
    </source>
</evidence>
<dbReference type="Pfam" id="PF00149">
    <property type="entry name" value="Metallophos"/>
    <property type="match status" value="1"/>
</dbReference>
<accession>A0A512CYQ3</accession>
<dbReference type="InterPro" id="IPR029052">
    <property type="entry name" value="Metallo-depent_PP-like"/>
</dbReference>
<organism evidence="3 4">
    <name type="scientific">Terrabacter aerolatus</name>
    <dbReference type="NCBI Taxonomy" id="422442"/>
    <lineage>
        <taxon>Bacteria</taxon>
        <taxon>Bacillati</taxon>
        <taxon>Actinomycetota</taxon>
        <taxon>Actinomycetes</taxon>
        <taxon>Micrococcales</taxon>
        <taxon>Intrasporangiaceae</taxon>
        <taxon>Terrabacter</taxon>
    </lineage>
</organism>
<sequence>MTLALDRIAVISDVHGNITALEAVLADIEARGITRVLNLGDVVGKGPRGSEAIKRTRDSCEVTVRGNWDTLIGDWEGFVERGDVPRFDAGQWTRDELTDEDAAWLLGLPNAYDLVLSGKRIRLFHASQTSEFVRVRAAHTMDEFRGMFTNTDFTGPWAPARRGHPDDTSPDDASPVDTWPVDTWPVDTWPVGTTPDVVGYGDIHGAYLEADEGLVLFNAGAVGNHLDGPSAPYCILEGVSDSLVPQSFSVNFVRVPYDIESEIDAARDLGMPDVDAYARELRDQVYRGAGRPS</sequence>
<evidence type="ECO:0000313" key="4">
    <source>
        <dbReference type="Proteomes" id="UP000321534"/>
    </source>
</evidence>
<dbReference type="AlphaFoldDB" id="A0A512CYQ3"/>
<dbReference type="Gene3D" id="3.60.21.10">
    <property type="match status" value="1"/>
</dbReference>
<dbReference type="PIRSF" id="PIRSF000883">
    <property type="entry name" value="Pesterase_MJ0912"/>
    <property type="match status" value="1"/>
</dbReference>
<protein>
    <submittedName>
        <fullName evidence="3">Phosphoesterase</fullName>
    </submittedName>
</protein>
<reference evidence="3 4" key="1">
    <citation type="submission" date="2019-07" db="EMBL/GenBank/DDBJ databases">
        <title>Whole genome shotgun sequence of Terrabacter aerolatus NBRC 106305.</title>
        <authorList>
            <person name="Hosoyama A."/>
            <person name="Uohara A."/>
            <person name="Ohji S."/>
            <person name="Ichikawa N."/>
        </authorList>
    </citation>
    <scope>NUCLEOTIDE SEQUENCE [LARGE SCALE GENOMIC DNA]</scope>
    <source>
        <strain evidence="3 4">NBRC 106305</strain>
    </source>
</reference>
<feature type="region of interest" description="Disordered" evidence="1">
    <location>
        <begin position="155"/>
        <end position="175"/>
    </location>
</feature>
<name>A0A512CYQ3_9MICO</name>
<proteinExistence type="predicted"/>
<dbReference type="PANTHER" id="PTHR42850:SF2">
    <property type="entry name" value="BLL5683 PROTEIN"/>
    <property type="match status" value="1"/>
</dbReference>
<keyword evidence="4" id="KW-1185">Reference proteome</keyword>
<feature type="domain" description="Calcineurin-like phosphoesterase" evidence="2">
    <location>
        <begin position="7"/>
        <end position="166"/>
    </location>
</feature>
<dbReference type="SUPFAM" id="SSF56300">
    <property type="entry name" value="Metallo-dependent phosphatases"/>
    <property type="match status" value="1"/>
</dbReference>
<dbReference type="GO" id="GO:0005737">
    <property type="term" value="C:cytoplasm"/>
    <property type="evidence" value="ECO:0007669"/>
    <property type="project" value="TreeGrafter"/>
</dbReference>
<dbReference type="GO" id="GO:0016791">
    <property type="term" value="F:phosphatase activity"/>
    <property type="evidence" value="ECO:0007669"/>
    <property type="project" value="TreeGrafter"/>
</dbReference>
<dbReference type="PANTHER" id="PTHR42850">
    <property type="entry name" value="METALLOPHOSPHOESTERASE"/>
    <property type="match status" value="1"/>
</dbReference>
<comment type="caution">
    <text evidence="3">The sequence shown here is derived from an EMBL/GenBank/DDBJ whole genome shotgun (WGS) entry which is preliminary data.</text>
</comment>
<dbReference type="Proteomes" id="UP000321534">
    <property type="component" value="Unassembled WGS sequence"/>
</dbReference>